<feature type="region of interest" description="Disordered" evidence="5">
    <location>
        <begin position="358"/>
        <end position="392"/>
    </location>
</feature>
<keyword evidence="3 6" id="KW-1133">Transmembrane helix</keyword>
<dbReference type="PANTHER" id="PTHR12308">
    <property type="entry name" value="ANOCTAMIN"/>
    <property type="match status" value="1"/>
</dbReference>
<name>A0A7S3YL99_HETAK</name>
<keyword evidence="4 6" id="KW-0472">Membrane</keyword>
<gene>
    <name evidence="8" type="ORF">HAKA00212_LOCUS26775</name>
</gene>
<feature type="domain" description="Anoctamin transmembrane" evidence="7">
    <location>
        <begin position="1"/>
        <end position="282"/>
    </location>
</feature>
<dbReference type="PANTHER" id="PTHR12308:SF73">
    <property type="entry name" value="ANOCTAMIN"/>
    <property type="match status" value="1"/>
</dbReference>
<evidence type="ECO:0000256" key="1">
    <source>
        <dbReference type="ARBA" id="ARBA00004141"/>
    </source>
</evidence>
<dbReference type="EMBL" id="HBIU01062226">
    <property type="protein sequence ID" value="CAE0655142.1"/>
    <property type="molecule type" value="Transcribed_RNA"/>
</dbReference>
<evidence type="ECO:0000256" key="4">
    <source>
        <dbReference type="ARBA" id="ARBA00023136"/>
    </source>
</evidence>
<proteinExistence type="predicted"/>
<dbReference type="InterPro" id="IPR049452">
    <property type="entry name" value="Anoctamin_TM"/>
</dbReference>
<dbReference type="AlphaFoldDB" id="A0A7S3YL99"/>
<dbReference type="GO" id="GO:0016020">
    <property type="term" value="C:membrane"/>
    <property type="evidence" value="ECO:0007669"/>
    <property type="project" value="UniProtKB-SubCell"/>
</dbReference>
<sequence length="499" mass="57301">MIPVLTAAFQRLARGLNRFENYRRESEYRNHFIVKVFSFKCVVVFSSLYYYAFTTGDTDFAMIRLAATLLVYMTLTHWWITFLHVSAARWWKKMQFQKIRKKAIKLMTEWESEERYEFYDRPKSRLQRLKKQLMRDANSKVWTELSLGKFDLFHNYTVMAVQFGYVLFFSMVFPLAPFVALITNLIQVRVDAYHLVATSQRPIAQKASGVGVWLNVLQLMVVVATITNCAIFGLHSSQLLDLLPKITPVQQVLIIVAIEHLILGATYLVLSAVHPVAPAVRRALAGAARDLQRKQRRKRVSDTMRLNPVTEEKDWDTQTEQRLAGIRRRRREKRGFSDGVLGLKDAEEDTGFDIGERSWKTSLHSPSQQKTGVKPAHLAIDDNDEVPSNDSENITVETPLFRRKQEGGLDNDTNAVAQDIEDLDAFIDADVDKCFSEADEEMLRGSPRISSKYYCEGDVDIDEEDCHVAPMHEIYKNDRNDDHPPPSPDVEDPDPIALH</sequence>
<evidence type="ECO:0000256" key="3">
    <source>
        <dbReference type="ARBA" id="ARBA00022989"/>
    </source>
</evidence>
<accession>A0A7S3YL99</accession>
<evidence type="ECO:0000256" key="5">
    <source>
        <dbReference type="SAM" id="MobiDB-lite"/>
    </source>
</evidence>
<evidence type="ECO:0000313" key="8">
    <source>
        <dbReference type="EMBL" id="CAE0655142.1"/>
    </source>
</evidence>
<protein>
    <recommendedName>
        <fullName evidence="7">Anoctamin transmembrane domain-containing protein</fullName>
    </recommendedName>
</protein>
<evidence type="ECO:0000259" key="7">
    <source>
        <dbReference type="Pfam" id="PF04547"/>
    </source>
</evidence>
<feature type="transmembrane region" description="Helical" evidence="6">
    <location>
        <begin position="252"/>
        <end position="273"/>
    </location>
</feature>
<dbReference type="InterPro" id="IPR007632">
    <property type="entry name" value="Anoctamin"/>
</dbReference>
<keyword evidence="2 6" id="KW-0812">Transmembrane</keyword>
<evidence type="ECO:0000256" key="6">
    <source>
        <dbReference type="SAM" id="Phobius"/>
    </source>
</evidence>
<comment type="subcellular location">
    <subcellularLocation>
        <location evidence="1">Membrane</location>
        <topology evidence="1">Multi-pass membrane protein</topology>
    </subcellularLocation>
</comment>
<feature type="transmembrane region" description="Helical" evidence="6">
    <location>
        <begin position="210"/>
        <end position="231"/>
    </location>
</feature>
<dbReference type="GO" id="GO:0005254">
    <property type="term" value="F:chloride channel activity"/>
    <property type="evidence" value="ECO:0007669"/>
    <property type="project" value="TreeGrafter"/>
</dbReference>
<feature type="transmembrane region" description="Helical" evidence="6">
    <location>
        <begin position="65"/>
        <end position="91"/>
    </location>
</feature>
<dbReference type="Pfam" id="PF04547">
    <property type="entry name" value="Anoctamin"/>
    <property type="match status" value="1"/>
</dbReference>
<feature type="compositionally biased region" description="Acidic residues" evidence="5">
    <location>
        <begin position="489"/>
        <end position="499"/>
    </location>
</feature>
<feature type="region of interest" description="Disordered" evidence="5">
    <location>
        <begin position="470"/>
        <end position="499"/>
    </location>
</feature>
<feature type="compositionally biased region" description="Basic and acidic residues" evidence="5">
    <location>
        <begin position="473"/>
        <end position="484"/>
    </location>
</feature>
<organism evidence="8">
    <name type="scientific">Heterosigma akashiwo</name>
    <name type="common">Chromophytic alga</name>
    <name type="synonym">Heterosigma carterae</name>
    <dbReference type="NCBI Taxonomy" id="2829"/>
    <lineage>
        <taxon>Eukaryota</taxon>
        <taxon>Sar</taxon>
        <taxon>Stramenopiles</taxon>
        <taxon>Ochrophyta</taxon>
        <taxon>Raphidophyceae</taxon>
        <taxon>Chattonellales</taxon>
        <taxon>Chattonellaceae</taxon>
        <taxon>Heterosigma</taxon>
    </lineage>
</organism>
<feature type="compositionally biased region" description="Polar residues" evidence="5">
    <location>
        <begin position="360"/>
        <end position="371"/>
    </location>
</feature>
<feature type="transmembrane region" description="Helical" evidence="6">
    <location>
        <begin position="163"/>
        <end position="190"/>
    </location>
</feature>
<reference evidence="8" key="1">
    <citation type="submission" date="2021-01" db="EMBL/GenBank/DDBJ databases">
        <authorList>
            <person name="Corre E."/>
            <person name="Pelletier E."/>
            <person name="Niang G."/>
            <person name="Scheremetjew M."/>
            <person name="Finn R."/>
            <person name="Kale V."/>
            <person name="Holt S."/>
            <person name="Cochrane G."/>
            <person name="Meng A."/>
            <person name="Brown T."/>
            <person name="Cohen L."/>
        </authorList>
    </citation>
    <scope>NUCLEOTIDE SEQUENCE</scope>
    <source>
        <strain evidence="8">CCMP3107</strain>
    </source>
</reference>
<evidence type="ECO:0000256" key="2">
    <source>
        <dbReference type="ARBA" id="ARBA00022692"/>
    </source>
</evidence>
<feature type="transmembrane region" description="Helical" evidence="6">
    <location>
        <begin position="32"/>
        <end position="53"/>
    </location>
</feature>